<dbReference type="InterPro" id="IPR011990">
    <property type="entry name" value="TPR-like_helical_dom_sf"/>
</dbReference>
<evidence type="ECO:0008006" key="4">
    <source>
        <dbReference type="Google" id="ProtNLM"/>
    </source>
</evidence>
<evidence type="ECO:0000256" key="1">
    <source>
        <dbReference type="SAM" id="SignalP"/>
    </source>
</evidence>
<name>A0A545U7P1_9GAMM</name>
<dbReference type="SUPFAM" id="SSF48452">
    <property type="entry name" value="TPR-like"/>
    <property type="match status" value="1"/>
</dbReference>
<protein>
    <recommendedName>
        <fullName evidence="4">Tetratricopeptide repeat protein</fullName>
    </recommendedName>
</protein>
<dbReference type="AlphaFoldDB" id="A0A545U7P1"/>
<evidence type="ECO:0000313" key="3">
    <source>
        <dbReference type="Proteomes" id="UP000315439"/>
    </source>
</evidence>
<reference evidence="2 3" key="1">
    <citation type="submission" date="2019-07" db="EMBL/GenBank/DDBJ databases">
        <title>Draft genome for Aliikangiella sp. M105.</title>
        <authorList>
            <person name="Wang G."/>
        </authorList>
    </citation>
    <scope>NUCLEOTIDE SEQUENCE [LARGE SCALE GENOMIC DNA]</scope>
    <source>
        <strain evidence="2 3">M105</strain>
    </source>
</reference>
<organism evidence="2 3">
    <name type="scientific">Aliikangiella coralliicola</name>
    <dbReference type="NCBI Taxonomy" id="2592383"/>
    <lineage>
        <taxon>Bacteria</taxon>
        <taxon>Pseudomonadati</taxon>
        <taxon>Pseudomonadota</taxon>
        <taxon>Gammaproteobacteria</taxon>
        <taxon>Oceanospirillales</taxon>
        <taxon>Pleioneaceae</taxon>
        <taxon>Aliikangiella</taxon>
    </lineage>
</organism>
<feature type="signal peptide" evidence="1">
    <location>
        <begin position="1"/>
        <end position="22"/>
    </location>
</feature>
<dbReference type="RefSeq" id="WP_142933167.1">
    <property type="nucleotide sequence ID" value="NZ_ML660168.1"/>
</dbReference>
<dbReference type="Proteomes" id="UP000315439">
    <property type="component" value="Unassembled WGS sequence"/>
</dbReference>
<gene>
    <name evidence="2" type="ORF">FLL46_20210</name>
</gene>
<dbReference type="Gene3D" id="1.25.40.10">
    <property type="entry name" value="Tetratricopeptide repeat domain"/>
    <property type="match status" value="1"/>
</dbReference>
<sequence length="513" mass="59840">MFLRYSRLVFMLVNLIILSVSAQEVAQANKMRGGGTLSLASVEKRFNAFLAAGKHDEAVAFAKRFAVQKRVSDSYRQDVFLLLTMEALENGHNAEYEEYIELAKEVDVSFGHYLNMIHFFEKSDSSTSLDSFIWLATNHHSKLNNINSQFIFQIFRTLKSDPEKQFRFLKSLFSFGYQSERLPEYSSFFYVELARLYLEKNEVSQAENVADTFINQFSDNILIWHDRQFEKLWRFQFQKGNFDPAKAIAKYIIRVEQALENTSELTWDEWIRGSRVLVEKYLSLGKTEQAINIATNALEQIPEEYKENDSALWLTQALISAYEQAGEWDSARRTSQNLLQINVESNSIMINFIINYSGLLWRSNYSNEALVVADKILTKYKKFANSYGLYIARAVKACVLTELNRNKEAKQIFDEMKQVAENNYVATIEAGLCTKDYDSVAQIIIQRLNEPDERKYVLASFSTYLVNGLSQKEFKFYQAYQKLLDREDIKKQVRRYGRVKKWSLPASYWLKMF</sequence>
<accession>A0A545U7P1</accession>
<feature type="chain" id="PRO_5021873029" description="Tetratricopeptide repeat protein" evidence="1">
    <location>
        <begin position="23"/>
        <end position="513"/>
    </location>
</feature>
<proteinExistence type="predicted"/>
<keyword evidence="3" id="KW-1185">Reference proteome</keyword>
<comment type="caution">
    <text evidence="2">The sequence shown here is derived from an EMBL/GenBank/DDBJ whole genome shotgun (WGS) entry which is preliminary data.</text>
</comment>
<evidence type="ECO:0000313" key="2">
    <source>
        <dbReference type="EMBL" id="TQV85490.1"/>
    </source>
</evidence>
<keyword evidence="1" id="KW-0732">Signal</keyword>
<dbReference type="EMBL" id="VIKS01000012">
    <property type="protein sequence ID" value="TQV85490.1"/>
    <property type="molecule type" value="Genomic_DNA"/>
</dbReference>